<comment type="caution">
    <text evidence="2">The sequence shown here is derived from an EMBL/GenBank/DDBJ whole genome shotgun (WGS) entry which is preliminary data.</text>
</comment>
<dbReference type="EMBL" id="CAJIMS010000001">
    <property type="protein sequence ID" value="CAD7808610.1"/>
    <property type="molecule type" value="Genomic_DNA"/>
</dbReference>
<evidence type="ECO:0000313" key="2">
    <source>
        <dbReference type="EMBL" id="CAD7808610.1"/>
    </source>
</evidence>
<organism evidence="2 3">
    <name type="scientific">Chryseobacterium aquaeductus</name>
    <dbReference type="NCBI Taxonomy" id="2675056"/>
    <lineage>
        <taxon>Bacteria</taxon>
        <taxon>Pseudomonadati</taxon>
        <taxon>Bacteroidota</taxon>
        <taxon>Flavobacteriia</taxon>
        <taxon>Flavobacteriales</taxon>
        <taxon>Weeksellaceae</taxon>
        <taxon>Chryseobacterium group</taxon>
        <taxon>Chryseobacterium</taxon>
    </lineage>
</organism>
<evidence type="ECO:0000259" key="1">
    <source>
        <dbReference type="Pfam" id="PF13612"/>
    </source>
</evidence>
<protein>
    <recommendedName>
        <fullName evidence="1">Transposase DDE domain-containing protein</fullName>
    </recommendedName>
</protein>
<gene>
    <name evidence="2" type="ORF">CHRY9390_01859</name>
</gene>
<reference evidence="2" key="1">
    <citation type="submission" date="2020-12" db="EMBL/GenBank/DDBJ databases">
        <authorList>
            <person name="Rodrigo-Torres L."/>
            <person name="Arahal R. D."/>
            <person name="Lucena T."/>
        </authorList>
    </citation>
    <scope>NUCLEOTIDE SEQUENCE</scope>
    <source>
        <strain evidence="2">CECT 9390</strain>
    </source>
</reference>
<proteinExistence type="predicted"/>
<dbReference type="AlphaFoldDB" id="A0A9N8MHA2"/>
<dbReference type="Proteomes" id="UP000662618">
    <property type="component" value="Unassembled WGS sequence"/>
</dbReference>
<keyword evidence="3" id="KW-1185">Reference proteome</keyword>
<dbReference type="InterPro" id="IPR025668">
    <property type="entry name" value="Tnp_DDE_dom"/>
</dbReference>
<sequence>MLFVDKIQLFTKLRKNMKNHIIKMEDKILLRKRAIIETINDELKNHCQVEHTRHRSVSKFMMNILGSLTSYCFFQKKPSLNLTKVNDGQLFLNFA</sequence>
<dbReference type="Pfam" id="PF13612">
    <property type="entry name" value="DDE_Tnp_1_3"/>
    <property type="match status" value="1"/>
</dbReference>
<accession>A0A9N8MHA2</accession>
<feature type="domain" description="Transposase DDE" evidence="1">
    <location>
        <begin position="2"/>
        <end position="57"/>
    </location>
</feature>
<name>A0A9N8MHA2_9FLAO</name>
<evidence type="ECO:0000313" key="3">
    <source>
        <dbReference type="Proteomes" id="UP000662618"/>
    </source>
</evidence>